<dbReference type="Proteomes" id="UP000032279">
    <property type="component" value="Unassembled WGS sequence"/>
</dbReference>
<dbReference type="PATRIC" id="fig|1335616.4.peg.1025"/>
<name>A0A0D1A9G3_9LACO</name>
<evidence type="ECO:0000259" key="6">
    <source>
        <dbReference type="Pfam" id="PF00881"/>
    </source>
</evidence>
<comment type="similarity">
    <text evidence="1 5">Belongs to the flavin oxidoreductase frp family.</text>
</comment>
<organism evidence="7 8">
    <name type="scientific">Paucilactobacillus wasatchensis</name>
    <dbReference type="NCBI Taxonomy" id="1335616"/>
    <lineage>
        <taxon>Bacteria</taxon>
        <taxon>Bacillati</taxon>
        <taxon>Bacillota</taxon>
        <taxon>Bacilli</taxon>
        <taxon>Lactobacillales</taxon>
        <taxon>Lactobacillaceae</taxon>
        <taxon>Paucilactobacillus</taxon>
    </lineage>
</organism>
<dbReference type="PANTHER" id="PTHR43425:SF3">
    <property type="entry name" value="NADPH-DEPENDENT OXIDOREDUCTASE"/>
    <property type="match status" value="1"/>
</dbReference>
<dbReference type="SUPFAM" id="SSF55469">
    <property type="entry name" value="FMN-dependent nitroreductase-like"/>
    <property type="match status" value="1"/>
</dbReference>
<dbReference type="PANTHER" id="PTHR43425">
    <property type="entry name" value="OXYGEN-INSENSITIVE NADPH NITROREDUCTASE"/>
    <property type="match status" value="1"/>
</dbReference>
<gene>
    <name evidence="7" type="primary">nfsA</name>
    <name evidence="7" type="ORF">WDC_1020</name>
</gene>
<dbReference type="GO" id="GO:0016491">
    <property type="term" value="F:oxidoreductase activity"/>
    <property type="evidence" value="ECO:0007669"/>
    <property type="project" value="UniProtKB-UniRule"/>
</dbReference>
<dbReference type="AlphaFoldDB" id="A0A0D1A9G3"/>
<dbReference type="PIRSF" id="PIRSF005426">
    <property type="entry name" value="Frp"/>
    <property type="match status" value="1"/>
</dbReference>
<keyword evidence="4 5" id="KW-0560">Oxidoreductase</keyword>
<evidence type="ECO:0000256" key="1">
    <source>
        <dbReference type="ARBA" id="ARBA00008366"/>
    </source>
</evidence>
<evidence type="ECO:0000256" key="2">
    <source>
        <dbReference type="ARBA" id="ARBA00022630"/>
    </source>
</evidence>
<evidence type="ECO:0000313" key="8">
    <source>
        <dbReference type="Proteomes" id="UP000032279"/>
    </source>
</evidence>
<dbReference type="Pfam" id="PF00881">
    <property type="entry name" value="Nitroreductase"/>
    <property type="match status" value="1"/>
</dbReference>
<keyword evidence="2 5" id="KW-0285">Flavoprotein</keyword>
<evidence type="ECO:0000313" key="7">
    <source>
        <dbReference type="EMBL" id="KIS03386.1"/>
    </source>
</evidence>
<reference evidence="7 8" key="1">
    <citation type="submission" date="2013-08" db="EMBL/GenBank/DDBJ databases">
        <title>Lactobacillus wasatchii sp. WDC04, a late gas producing bacteria isolated from aged chedder cheese.</title>
        <authorList>
            <person name="Oberg C.J."/>
            <person name="Culumber M."/>
            <person name="McMahon D.J."/>
            <person name="Broadbent J.R."/>
            <person name="Oberg T.S."/>
            <person name="Ortaki F."/>
        </authorList>
    </citation>
    <scope>NUCLEOTIDE SEQUENCE [LARGE SCALE GENOMIC DNA]</scope>
    <source>
        <strain evidence="7 8">WDC04</strain>
    </source>
</reference>
<dbReference type="InterPro" id="IPR016446">
    <property type="entry name" value="Flavin_OxRdtase_Frp"/>
</dbReference>
<sequence length="251" mass="28286">MDNQTIHTLMNHRTIRDFSDRQLDQATVNTLLAAASQTATSMFMQQFSVISITESSLKHTFAEITGDTHAEKNGHLFIFIADQYRNYQIGQASGQSTKLLGEADRLLAAIYDASIAAESLTTAAESIGLGASYLGSILNEPQQLVDLLHLPTLTFPVFGVAVGYPVTIPEQKPRLPLTAIHFTNQYHLPDNYSQLLDNYDHELTDYYNQRSTNSRVETFRHNIMRQLAKSPKQRRTVLKVLRKQGFLLDEQ</sequence>
<evidence type="ECO:0000256" key="4">
    <source>
        <dbReference type="ARBA" id="ARBA00023002"/>
    </source>
</evidence>
<dbReference type="RefSeq" id="WP_052497799.1">
    <property type="nucleotide sequence ID" value="NZ_AWTT01000021.1"/>
</dbReference>
<dbReference type="EMBL" id="AWTT01000021">
    <property type="protein sequence ID" value="KIS03386.1"/>
    <property type="molecule type" value="Genomic_DNA"/>
</dbReference>
<dbReference type="InterPro" id="IPR029479">
    <property type="entry name" value="Nitroreductase"/>
</dbReference>
<keyword evidence="8" id="KW-1185">Reference proteome</keyword>
<evidence type="ECO:0000256" key="3">
    <source>
        <dbReference type="ARBA" id="ARBA00022643"/>
    </source>
</evidence>
<accession>A0A0D1A9G3</accession>
<proteinExistence type="inferred from homology"/>
<keyword evidence="5" id="KW-0521">NADP</keyword>
<protein>
    <submittedName>
        <fullName evidence="7">Oxygen-insensitive NADPH nitroreductase</fullName>
    </submittedName>
</protein>
<keyword evidence="3 5" id="KW-0288">FMN</keyword>
<comment type="caution">
    <text evidence="7">The sequence shown here is derived from an EMBL/GenBank/DDBJ whole genome shotgun (WGS) entry which is preliminary data.</text>
</comment>
<feature type="domain" description="Nitroreductase" evidence="6">
    <location>
        <begin position="10"/>
        <end position="164"/>
    </location>
</feature>
<dbReference type="InterPro" id="IPR000415">
    <property type="entry name" value="Nitroreductase-like"/>
</dbReference>
<evidence type="ECO:0000256" key="5">
    <source>
        <dbReference type="PIRNR" id="PIRNR005426"/>
    </source>
</evidence>
<dbReference type="Gene3D" id="3.40.109.10">
    <property type="entry name" value="NADH Oxidase"/>
    <property type="match status" value="1"/>
</dbReference>
<dbReference type="STRING" id="1335616.WDC_1020"/>